<dbReference type="Pfam" id="PF13439">
    <property type="entry name" value="Glyco_transf_4"/>
    <property type="match status" value="1"/>
</dbReference>
<organism evidence="3 4">
    <name type="scientific">Armatimonas rosea</name>
    <dbReference type="NCBI Taxonomy" id="685828"/>
    <lineage>
        <taxon>Bacteria</taxon>
        <taxon>Bacillati</taxon>
        <taxon>Armatimonadota</taxon>
        <taxon>Armatimonadia</taxon>
        <taxon>Armatimonadales</taxon>
        <taxon>Armatimonadaceae</taxon>
        <taxon>Armatimonas</taxon>
    </lineage>
</organism>
<dbReference type="Gene3D" id="3.40.50.2000">
    <property type="entry name" value="Glycogen Phosphorylase B"/>
    <property type="match status" value="2"/>
</dbReference>
<keyword evidence="3" id="KW-0808">Transferase</keyword>
<dbReference type="Pfam" id="PF00534">
    <property type="entry name" value="Glycos_transf_1"/>
    <property type="match status" value="1"/>
</dbReference>
<evidence type="ECO:0000313" key="3">
    <source>
        <dbReference type="EMBL" id="MBB6050796.1"/>
    </source>
</evidence>
<name>A0A7W9SQ89_ARMRO</name>
<reference evidence="3 4" key="1">
    <citation type="submission" date="2020-08" db="EMBL/GenBank/DDBJ databases">
        <title>Genomic Encyclopedia of Type Strains, Phase IV (KMG-IV): sequencing the most valuable type-strain genomes for metagenomic binning, comparative biology and taxonomic classification.</title>
        <authorList>
            <person name="Goeker M."/>
        </authorList>
    </citation>
    <scope>NUCLEOTIDE SEQUENCE [LARGE SCALE GENOMIC DNA]</scope>
    <source>
        <strain evidence="3 4">DSM 23562</strain>
    </source>
</reference>
<dbReference type="CDD" id="cd03822">
    <property type="entry name" value="GT4_mannosyltransferase-like"/>
    <property type="match status" value="1"/>
</dbReference>
<keyword evidence="4" id="KW-1185">Reference proteome</keyword>
<sequence>MKLPLPLAPLERVAVIGNHTPRQCGIATFTGDLTAAIAQRYPALDCFTVAMNDRSEGYHYPPSVRWQVQADSLESYHRAAAFLNNSSVDIVCLQHEYGIFGGSAGSHILTLLRALRLPIVTTLHTILRTPTPEQCTVMAELTRLSDRLVVMSQRGAQFLQEVHGVSPDKIDIIHHGIPSVPTVSSEHYKAQFGLTGKHALLTFGLLSPDKGIENVIAALPEILKRFPETVYVVLGATHPHILKQHGEVYRESLEALAERLGVRESVQFHNHFVPQETLTQLLRAADIYITPYLKPEQITSGTLAYAVGSGKAVISTPYYYAEELLADGRGVLVPWRDPAAIATEVCALLGEPERLAALQQRAAQLGEEMTWPAVAERYRVSFERARVERSERRPIPSPLAPLLPELNLSHLRLMSDDTGLIQHASYNVPNADEGYCVDDNVRALLLMAHLEASEQSDALLTTRYLAFIHHAFNPETGRFRNFLSYNRHWLEAQGSEDSHGRSLWALGTMLGRTRNAGWQALSHDLFHAALPVVEVFTSPRAWAYTLLGMDEALERGPCAETQRLRDTLARRLLAQFQHNGSPEWPWLEQSLTYANARLPQALIVSGRRMQHPEMVQIGLAALEWLTTVQRAPEGWFSPIGSEGFYPRGQTPALFDQQPIEACGMISACRTAFEATGDPRWLPEARRAFAWFLGLNTLQQALYDPATGGCADGLHPDRHNKNQGAESTLSFLQALVELQTLLPQPEPRLLYCIPHVLPAHDGTPSRRSH</sequence>
<dbReference type="InterPro" id="IPR008928">
    <property type="entry name" value="6-hairpin_glycosidase_sf"/>
</dbReference>
<evidence type="ECO:0000313" key="4">
    <source>
        <dbReference type="Proteomes" id="UP000520814"/>
    </source>
</evidence>
<evidence type="ECO:0000259" key="1">
    <source>
        <dbReference type="Pfam" id="PF00534"/>
    </source>
</evidence>
<feature type="domain" description="Glycosyl transferase family 1" evidence="1">
    <location>
        <begin position="189"/>
        <end position="363"/>
    </location>
</feature>
<comment type="caution">
    <text evidence="3">The sequence shown here is derived from an EMBL/GenBank/DDBJ whole genome shotgun (WGS) entry which is preliminary data.</text>
</comment>
<accession>A0A7W9SQ89</accession>
<dbReference type="GO" id="GO:0005975">
    <property type="term" value="P:carbohydrate metabolic process"/>
    <property type="evidence" value="ECO:0007669"/>
    <property type="project" value="InterPro"/>
</dbReference>
<feature type="domain" description="Glycosyltransferase subfamily 4-like N-terminal" evidence="2">
    <location>
        <begin position="25"/>
        <end position="177"/>
    </location>
</feature>
<dbReference type="PANTHER" id="PTHR12526:SF572">
    <property type="entry name" value="BLL5144 PROTEIN"/>
    <property type="match status" value="1"/>
</dbReference>
<protein>
    <submittedName>
        <fullName evidence="3">Glycosyltransferase involved in cell wall biosynthesis</fullName>
    </submittedName>
</protein>
<dbReference type="SUPFAM" id="SSF53756">
    <property type="entry name" value="UDP-Glycosyltransferase/glycogen phosphorylase"/>
    <property type="match status" value="1"/>
</dbReference>
<dbReference type="SUPFAM" id="SSF48208">
    <property type="entry name" value="Six-hairpin glycosidases"/>
    <property type="match status" value="1"/>
</dbReference>
<dbReference type="AlphaFoldDB" id="A0A7W9SQ89"/>
<evidence type="ECO:0000259" key="2">
    <source>
        <dbReference type="Pfam" id="PF13439"/>
    </source>
</evidence>
<dbReference type="RefSeq" id="WP_184196406.1">
    <property type="nucleotide sequence ID" value="NZ_JACHGW010000002.1"/>
</dbReference>
<gene>
    <name evidence="3" type="ORF">HNQ39_002587</name>
</gene>
<dbReference type="InterPro" id="IPR001296">
    <property type="entry name" value="Glyco_trans_1"/>
</dbReference>
<dbReference type="Proteomes" id="UP000520814">
    <property type="component" value="Unassembled WGS sequence"/>
</dbReference>
<dbReference type="InterPro" id="IPR028098">
    <property type="entry name" value="Glyco_trans_4-like_N"/>
</dbReference>
<dbReference type="GO" id="GO:0016757">
    <property type="term" value="F:glycosyltransferase activity"/>
    <property type="evidence" value="ECO:0007669"/>
    <property type="project" value="InterPro"/>
</dbReference>
<dbReference type="PANTHER" id="PTHR12526">
    <property type="entry name" value="GLYCOSYLTRANSFERASE"/>
    <property type="match status" value="1"/>
</dbReference>
<dbReference type="EMBL" id="JACHGW010000002">
    <property type="protein sequence ID" value="MBB6050796.1"/>
    <property type="molecule type" value="Genomic_DNA"/>
</dbReference>
<proteinExistence type="predicted"/>